<evidence type="ECO:0000256" key="1">
    <source>
        <dbReference type="SAM" id="MobiDB-lite"/>
    </source>
</evidence>
<keyword evidence="3" id="KW-1185">Reference proteome</keyword>
<dbReference type="Proteomes" id="UP000490939">
    <property type="component" value="Unassembled WGS sequence"/>
</dbReference>
<feature type="region of interest" description="Disordered" evidence="1">
    <location>
        <begin position="1"/>
        <end position="23"/>
    </location>
</feature>
<protein>
    <submittedName>
        <fullName evidence="2">Uncharacterized protein</fullName>
    </submittedName>
</protein>
<evidence type="ECO:0000313" key="2">
    <source>
        <dbReference type="EMBL" id="KAE9985307.1"/>
    </source>
</evidence>
<gene>
    <name evidence="2" type="ORF">EG327_004720</name>
</gene>
<organism evidence="2 3">
    <name type="scientific">Venturia inaequalis</name>
    <name type="common">Apple scab fungus</name>
    <dbReference type="NCBI Taxonomy" id="5025"/>
    <lineage>
        <taxon>Eukaryota</taxon>
        <taxon>Fungi</taxon>
        <taxon>Dikarya</taxon>
        <taxon>Ascomycota</taxon>
        <taxon>Pezizomycotina</taxon>
        <taxon>Dothideomycetes</taxon>
        <taxon>Pleosporomycetidae</taxon>
        <taxon>Venturiales</taxon>
        <taxon>Venturiaceae</taxon>
        <taxon>Venturia</taxon>
    </lineage>
</organism>
<dbReference type="AlphaFoldDB" id="A0A8H3V8P8"/>
<sequence length="257" mass="28170">MAPKRVPTAHKATPSAVQTRQRGKKVVSTSALFAQIPKLKAAQSSTRVSDPKRVSALKQAQPQTRRMVAVVIPKKEVNHPLMNEFNDTTTSYTADILSSASSKLVSTRDTLFKRLEKATPESLVDPSTRNLRASLAKPLRPTPALVSLRAIVEKEGQVLSALKKEHGSLNSSINSLVSEILQMPSQGQGNGKEKEGGRIQLHQAHMGKVKEMAREISVLGVEEVREMEVETKAQAKKRAEIASFFKGLDEDEEEEGE</sequence>
<dbReference type="OrthoDB" id="3936962at2759"/>
<comment type="caution">
    <text evidence="2">The sequence shown here is derived from an EMBL/GenBank/DDBJ whole genome shotgun (WGS) entry which is preliminary data.</text>
</comment>
<evidence type="ECO:0000313" key="3">
    <source>
        <dbReference type="Proteomes" id="UP000490939"/>
    </source>
</evidence>
<proteinExistence type="predicted"/>
<reference evidence="2 3" key="1">
    <citation type="submission" date="2019-07" db="EMBL/GenBank/DDBJ databases">
        <title>Venturia inaequalis Genome Resource.</title>
        <authorList>
            <person name="Lichtner F.J."/>
        </authorList>
    </citation>
    <scope>NUCLEOTIDE SEQUENCE [LARGE SCALE GENOMIC DNA]</scope>
    <source>
        <strain evidence="2 3">DMI_063113</strain>
    </source>
</reference>
<name>A0A8H3V8P8_VENIN</name>
<accession>A0A8H3V8P8</accession>
<dbReference type="EMBL" id="WNWR01000279">
    <property type="protein sequence ID" value="KAE9985307.1"/>
    <property type="molecule type" value="Genomic_DNA"/>
</dbReference>